<dbReference type="RefSeq" id="XP_062703501.1">
    <property type="nucleotide sequence ID" value="XM_062847517.1"/>
</dbReference>
<evidence type="ECO:0000313" key="3">
    <source>
        <dbReference type="Proteomes" id="UP000069940"/>
    </source>
</evidence>
<feature type="domain" description="Integrase catalytic" evidence="1">
    <location>
        <begin position="146"/>
        <end position="339"/>
    </location>
</feature>
<dbReference type="Proteomes" id="UP000069940">
    <property type="component" value="Unassembled WGS sequence"/>
</dbReference>
<dbReference type="PANTHER" id="PTHR47331">
    <property type="entry name" value="PHD-TYPE DOMAIN-CONTAINING PROTEIN"/>
    <property type="match status" value="1"/>
</dbReference>
<dbReference type="GeneID" id="134285959"/>
<reference evidence="2" key="2">
    <citation type="submission" date="2025-05" db="UniProtKB">
        <authorList>
            <consortium name="EnsemblMetazoa"/>
        </authorList>
    </citation>
    <scope>IDENTIFICATION</scope>
    <source>
        <strain evidence="2">Foshan</strain>
    </source>
</reference>
<dbReference type="SUPFAM" id="SSF53098">
    <property type="entry name" value="Ribonuclease H-like"/>
    <property type="match status" value="1"/>
</dbReference>
<organism evidence="2 3">
    <name type="scientific">Aedes albopictus</name>
    <name type="common">Asian tiger mosquito</name>
    <name type="synonym">Stegomyia albopicta</name>
    <dbReference type="NCBI Taxonomy" id="7160"/>
    <lineage>
        <taxon>Eukaryota</taxon>
        <taxon>Metazoa</taxon>
        <taxon>Ecdysozoa</taxon>
        <taxon>Arthropoda</taxon>
        <taxon>Hexapoda</taxon>
        <taxon>Insecta</taxon>
        <taxon>Pterygota</taxon>
        <taxon>Neoptera</taxon>
        <taxon>Endopterygota</taxon>
        <taxon>Diptera</taxon>
        <taxon>Nematocera</taxon>
        <taxon>Culicoidea</taxon>
        <taxon>Culicidae</taxon>
        <taxon>Culicinae</taxon>
        <taxon>Aedini</taxon>
        <taxon>Aedes</taxon>
        <taxon>Stegomyia</taxon>
    </lineage>
</organism>
<dbReference type="EnsemblMetazoa" id="AALFPA23_005332.R6802">
    <property type="protein sequence ID" value="AALFPA23_005332.P6802"/>
    <property type="gene ID" value="AALFPA23_005332"/>
</dbReference>
<evidence type="ECO:0000259" key="1">
    <source>
        <dbReference type="PROSITE" id="PS50994"/>
    </source>
</evidence>
<dbReference type="InterPro" id="IPR036397">
    <property type="entry name" value="RNaseH_sf"/>
</dbReference>
<dbReference type="Gene3D" id="3.30.420.10">
    <property type="entry name" value="Ribonuclease H-like superfamily/Ribonuclease H"/>
    <property type="match status" value="1"/>
</dbReference>
<proteinExistence type="predicted"/>
<sequence length="478" mass="54029">MAELEEASVALVKLAQQDSFAEDLRSIRATGQVKTSSKLKALSLVLVDGVLCTLGRLSNAGISYAQKQKMILDNNHPFTLLVVRYYHLNRLHAGPRLLTATIHLKFGPLRLRKLVRKVMHECVNCFRSRPGLSEQIMADLPSVRVTLTLPFLNTGVDFCGPFYFRPVSRKAAPQKAFVAVFVCLSTKAIHLELVGILSTDSFIASLKRFAARRGVSKTISCDNGTNFVSTQRTLNEFIQLFRSQQSRLGIIRQCSAEGIQFSFILPRSPHFGGIWEAAVKSLKTHLRRTLVNALITAEQFQTLLTQIEALLNSRPLTQLSNSPEDLDVLTPGHFLVHRPLTSIPEPSYEELPSNRLSQWQQIQEYLRRLWKRWPTEYLSGLQQRTRWTRERDNIQVGTMVLIREDNLPPQKWRFSRVVEIFPGSDGLIRIVSVRTNDGVYRRAITRVCVLPIPDNHPEYDAAAFLVPATQATSHGRGP</sequence>
<dbReference type="InterPro" id="IPR040676">
    <property type="entry name" value="DUF5641"/>
</dbReference>
<dbReference type="PROSITE" id="PS50994">
    <property type="entry name" value="INTEGRASE"/>
    <property type="match status" value="1"/>
</dbReference>
<name>A0ABM1Y3I5_AEDAL</name>
<dbReference type="Pfam" id="PF18701">
    <property type="entry name" value="DUF5641"/>
    <property type="match status" value="1"/>
</dbReference>
<accession>A0ABM1Y3I5</accession>
<dbReference type="PANTHER" id="PTHR47331:SF1">
    <property type="entry name" value="GAG-LIKE PROTEIN"/>
    <property type="match status" value="1"/>
</dbReference>
<protein>
    <recommendedName>
        <fullName evidence="1">Integrase catalytic domain-containing protein</fullName>
    </recommendedName>
</protein>
<evidence type="ECO:0000313" key="2">
    <source>
        <dbReference type="EnsemblMetazoa" id="AALFPA23_005332.P6802"/>
    </source>
</evidence>
<dbReference type="InterPro" id="IPR001584">
    <property type="entry name" value="Integrase_cat-core"/>
</dbReference>
<dbReference type="InterPro" id="IPR012337">
    <property type="entry name" value="RNaseH-like_sf"/>
</dbReference>
<reference evidence="3" key="1">
    <citation type="journal article" date="2015" name="Proc. Natl. Acad. Sci. U.S.A.">
        <title>Genome sequence of the Asian Tiger mosquito, Aedes albopictus, reveals insights into its biology, genetics, and evolution.</title>
        <authorList>
            <person name="Chen X.G."/>
            <person name="Jiang X."/>
            <person name="Gu J."/>
            <person name="Xu M."/>
            <person name="Wu Y."/>
            <person name="Deng Y."/>
            <person name="Zhang C."/>
            <person name="Bonizzoni M."/>
            <person name="Dermauw W."/>
            <person name="Vontas J."/>
            <person name="Armbruster P."/>
            <person name="Huang X."/>
            <person name="Yang Y."/>
            <person name="Zhang H."/>
            <person name="He W."/>
            <person name="Peng H."/>
            <person name="Liu Y."/>
            <person name="Wu K."/>
            <person name="Chen J."/>
            <person name="Lirakis M."/>
            <person name="Topalis P."/>
            <person name="Van Leeuwen T."/>
            <person name="Hall A.B."/>
            <person name="Jiang X."/>
            <person name="Thorpe C."/>
            <person name="Mueller R.L."/>
            <person name="Sun C."/>
            <person name="Waterhouse R.M."/>
            <person name="Yan G."/>
            <person name="Tu Z.J."/>
            <person name="Fang X."/>
            <person name="James A.A."/>
        </authorList>
    </citation>
    <scope>NUCLEOTIDE SEQUENCE [LARGE SCALE GENOMIC DNA]</scope>
    <source>
        <strain evidence="3">Foshan</strain>
    </source>
</reference>
<keyword evidence="3" id="KW-1185">Reference proteome</keyword>